<dbReference type="Pfam" id="PF21924">
    <property type="entry name" value="XRCC4_CC"/>
    <property type="match status" value="1"/>
</dbReference>
<dbReference type="EMBL" id="LUCH01000361">
    <property type="protein sequence ID" value="KAF5405344.1"/>
    <property type="molecule type" value="Genomic_DNA"/>
</dbReference>
<dbReference type="OrthoDB" id="8064436at2759"/>
<evidence type="ECO:0000256" key="5">
    <source>
        <dbReference type="ARBA" id="ARBA00023242"/>
    </source>
</evidence>
<dbReference type="GO" id="GO:0010165">
    <property type="term" value="P:response to X-ray"/>
    <property type="evidence" value="ECO:0007669"/>
    <property type="project" value="TreeGrafter"/>
</dbReference>
<evidence type="ECO:0000313" key="8">
    <source>
        <dbReference type="Proteomes" id="UP000748531"/>
    </source>
</evidence>
<dbReference type="GO" id="GO:0003677">
    <property type="term" value="F:DNA binding"/>
    <property type="evidence" value="ECO:0007669"/>
    <property type="project" value="InterPro"/>
</dbReference>
<dbReference type="Gene3D" id="2.170.210.10">
    <property type="entry name" value="DNA double-strand break repair and VJ recombination XRCC4, N-terminal"/>
    <property type="match status" value="1"/>
</dbReference>
<evidence type="ECO:0000256" key="2">
    <source>
        <dbReference type="ARBA" id="ARBA00008447"/>
    </source>
</evidence>
<dbReference type="InterPro" id="IPR010585">
    <property type="entry name" value="DNA_repair_prot_XRCC4"/>
</dbReference>
<comment type="caution">
    <text evidence="7">The sequence shown here is derived from an EMBL/GenBank/DDBJ whole genome shotgun (WGS) entry which is preliminary data.</text>
</comment>
<dbReference type="GO" id="GO:0006310">
    <property type="term" value="P:DNA recombination"/>
    <property type="evidence" value="ECO:0007669"/>
    <property type="project" value="InterPro"/>
</dbReference>
<dbReference type="AlphaFoldDB" id="A0A8J4TRX1"/>
<keyword evidence="5" id="KW-0539">Nucleus</keyword>
<dbReference type="PANTHER" id="PTHR28559:SF1">
    <property type="entry name" value="DNA REPAIR PROTEIN XRCC4"/>
    <property type="match status" value="1"/>
</dbReference>
<dbReference type="InterPro" id="IPR038051">
    <property type="entry name" value="XRCC4-like_N_sf"/>
</dbReference>
<proteinExistence type="inferred from homology"/>
<organism evidence="7 8">
    <name type="scientific">Paragonimus heterotremus</name>
    <dbReference type="NCBI Taxonomy" id="100268"/>
    <lineage>
        <taxon>Eukaryota</taxon>
        <taxon>Metazoa</taxon>
        <taxon>Spiralia</taxon>
        <taxon>Lophotrochozoa</taxon>
        <taxon>Platyhelminthes</taxon>
        <taxon>Trematoda</taxon>
        <taxon>Digenea</taxon>
        <taxon>Plagiorchiida</taxon>
        <taxon>Troglotremata</taxon>
        <taxon>Troglotrematidae</taxon>
        <taxon>Paragonimus</taxon>
    </lineage>
</organism>
<dbReference type="Gene3D" id="1.20.5.370">
    <property type="match status" value="1"/>
</dbReference>
<evidence type="ECO:0000256" key="4">
    <source>
        <dbReference type="ARBA" id="ARBA00023204"/>
    </source>
</evidence>
<feature type="domain" description="XRCC4 coiled-coil" evidence="6">
    <location>
        <begin position="142"/>
        <end position="210"/>
    </location>
</feature>
<dbReference type="Proteomes" id="UP000748531">
    <property type="component" value="Unassembled WGS sequence"/>
</dbReference>
<comment type="subcellular location">
    <subcellularLocation>
        <location evidence="1">Nucleus</location>
    </subcellularLocation>
</comment>
<keyword evidence="3" id="KW-0227">DNA damage</keyword>
<sequence>MLFPRISSTTKFTSSSANQVSAEVKQSFAYAQVADHLTIGCWRNELLTLIIHRDGVFWRGSFNANDLQTWTSQSGSTMSVYAAKLLKALSDHRETDPLFTVEVKHSSLELLWSKEIKPGMGITFGNFCLSLTADVNQTLSDLVELLFSELTQARSECTRLSSENSALQECTDTAVQKYEQLLGEVEQRELLLLSRFVVLLNEKKRKIAQLLGNVERHDGITKSEFTSADCQSGSKTVSECSLDDSDDLLLPRIPRTSRALLVRRPVRLTGSTKRKRCCTSSELKKTAKDAPEASFDDLLNSL</sequence>
<dbReference type="InterPro" id="IPR053962">
    <property type="entry name" value="XRCC4_CC"/>
</dbReference>
<evidence type="ECO:0000256" key="3">
    <source>
        <dbReference type="ARBA" id="ARBA00022763"/>
    </source>
</evidence>
<dbReference type="PANTHER" id="PTHR28559">
    <property type="entry name" value="DNA REPAIR PROTEIN XRCC4"/>
    <property type="match status" value="1"/>
</dbReference>
<reference evidence="7" key="1">
    <citation type="submission" date="2019-05" db="EMBL/GenBank/DDBJ databases">
        <title>Annotation for the trematode Paragonimus heterotremus.</title>
        <authorList>
            <person name="Choi Y.-J."/>
        </authorList>
    </citation>
    <scope>NUCLEOTIDE SEQUENCE</scope>
    <source>
        <strain evidence="7">LC</strain>
    </source>
</reference>
<dbReference type="SUPFAM" id="SSF58022">
    <property type="entry name" value="XRCC4, C-terminal oligomerization domain"/>
    <property type="match status" value="1"/>
</dbReference>
<accession>A0A8J4TRX1</accession>
<evidence type="ECO:0000313" key="7">
    <source>
        <dbReference type="EMBL" id="KAF5405344.1"/>
    </source>
</evidence>
<comment type="similarity">
    <text evidence="2">Belongs to the paramyosin family.</text>
</comment>
<name>A0A8J4TRX1_9TREM</name>
<dbReference type="GO" id="GO:0006303">
    <property type="term" value="P:double-strand break repair via nonhomologous end joining"/>
    <property type="evidence" value="ECO:0007669"/>
    <property type="project" value="TreeGrafter"/>
</dbReference>
<dbReference type="GO" id="GO:0032807">
    <property type="term" value="C:DNA ligase IV complex"/>
    <property type="evidence" value="ECO:0007669"/>
    <property type="project" value="TreeGrafter"/>
</dbReference>
<dbReference type="InterPro" id="IPR014751">
    <property type="entry name" value="XRCC4-like_C"/>
</dbReference>
<dbReference type="GO" id="GO:0005958">
    <property type="term" value="C:DNA-dependent protein kinase-DNA ligase 4 complex"/>
    <property type="evidence" value="ECO:0007669"/>
    <property type="project" value="TreeGrafter"/>
</dbReference>
<gene>
    <name evidence="7" type="ORF">PHET_01069</name>
</gene>
<keyword evidence="4" id="KW-0234">DNA repair</keyword>
<keyword evidence="8" id="KW-1185">Reference proteome</keyword>
<evidence type="ECO:0000259" key="6">
    <source>
        <dbReference type="Pfam" id="PF21924"/>
    </source>
</evidence>
<evidence type="ECO:0000256" key="1">
    <source>
        <dbReference type="ARBA" id="ARBA00004123"/>
    </source>
</evidence>
<protein>
    <recommendedName>
        <fullName evidence="6">XRCC4 coiled-coil domain-containing protein</fullName>
    </recommendedName>
</protein>